<evidence type="ECO:0000313" key="4">
    <source>
        <dbReference type="Proteomes" id="UP000318571"/>
    </source>
</evidence>
<name>A0A553NZI4_TIGCA</name>
<evidence type="ECO:0000313" key="3">
    <source>
        <dbReference type="EMBL" id="TRY70837.1"/>
    </source>
</evidence>
<dbReference type="SUPFAM" id="SSF46689">
    <property type="entry name" value="Homeodomain-like"/>
    <property type="match status" value="1"/>
</dbReference>
<gene>
    <name evidence="3" type="ORF">TCAL_17267</name>
</gene>
<evidence type="ECO:0000256" key="1">
    <source>
        <dbReference type="ARBA" id="ARBA00004123"/>
    </source>
</evidence>
<dbReference type="AlphaFoldDB" id="A0A553NZI4"/>
<organism evidence="3 4">
    <name type="scientific">Tigriopus californicus</name>
    <name type="common">Marine copepod</name>
    <dbReference type="NCBI Taxonomy" id="6832"/>
    <lineage>
        <taxon>Eukaryota</taxon>
        <taxon>Metazoa</taxon>
        <taxon>Ecdysozoa</taxon>
        <taxon>Arthropoda</taxon>
        <taxon>Crustacea</taxon>
        <taxon>Multicrustacea</taxon>
        <taxon>Hexanauplia</taxon>
        <taxon>Copepoda</taxon>
        <taxon>Harpacticoida</taxon>
        <taxon>Harpacticidae</taxon>
        <taxon>Tigriopus</taxon>
    </lineage>
</organism>
<dbReference type="Proteomes" id="UP000318571">
    <property type="component" value="Chromosome 9"/>
</dbReference>
<dbReference type="EMBL" id="VCGU01000009">
    <property type="protein sequence ID" value="TRY70837.1"/>
    <property type="molecule type" value="Genomic_DNA"/>
</dbReference>
<evidence type="ECO:0000256" key="2">
    <source>
        <dbReference type="SAM" id="Coils"/>
    </source>
</evidence>
<accession>A0A553NZI4</accession>
<proteinExistence type="predicted"/>
<dbReference type="InterPro" id="IPR009057">
    <property type="entry name" value="Homeodomain-like_sf"/>
</dbReference>
<feature type="coiled-coil region" evidence="2">
    <location>
        <begin position="14"/>
        <end position="69"/>
    </location>
</feature>
<reference evidence="3 4" key="1">
    <citation type="journal article" date="2018" name="Nat. Ecol. Evol.">
        <title>Genomic signatures of mitonuclear coevolution across populations of Tigriopus californicus.</title>
        <authorList>
            <person name="Barreto F.S."/>
            <person name="Watson E.T."/>
            <person name="Lima T.G."/>
            <person name="Willett C.S."/>
            <person name="Edmands S."/>
            <person name="Li W."/>
            <person name="Burton R.S."/>
        </authorList>
    </citation>
    <scope>NUCLEOTIDE SEQUENCE [LARGE SCALE GENOMIC DNA]</scope>
    <source>
        <strain evidence="3 4">San Diego</strain>
    </source>
</reference>
<comment type="caution">
    <text evidence="3">The sequence shown here is derived from an EMBL/GenBank/DDBJ whole genome shotgun (WGS) entry which is preliminary data.</text>
</comment>
<keyword evidence="4" id="KW-1185">Reference proteome</keyword>
<protein>
    <submittedName>
        <fullName evidence="3">Uncharacterized protein</fullName>
    </submittedName>
</protein>
<dbReference type="GO" id="GO:0005634">
    <property type="term" value="C:nucleus"/>
    <property type="evidence" value="ECO:0007669"/>
    <property type="project" value="UniProtKB-SubCell"/>
</dbReference>
<comment type="subcellular location">
    <subcellularLocation>
        <location evidence="1">Nucleus</location>
    </subcellularLocation>
</comment>
<keyword evidence="2" id="KW-0175">Coiled coil</keyword>
<sequence>MLLEIRERERVVLVASLDREKANLDREKSSLDRERATLIAFLDRERATLDREKANLDREKASLDRERATVVASLDRERATIVAALDHERVALDQEKENHADGQTKAGIARALGIHVSSVRKGWKCYQDRRTTDMVKQTSRPISEARKSMKDAVEATIAENLNRSIRGMGREFHVPRMTMSRVLREDLKLKSLDVVHWDGQE</sequence>